<dbReference type="AlphaFoldDB" id="Q3JMK1"/>
<gene>
    <name evidence="2" type="ordered locus">BURPS1710b_A0043</name>
</gene>
<proteinExistence type="predicted"/>
<feature type="compositionally biased region" description="Basic residues" evidence="1">
    <location>
        <begin position="56"/>
        <end position="65"/>
    </location>
</feature>
<dbReference type="KEGG" id="bpm:BURPS1710b_A0043"/>
<evidence type="ECO:0000256" key="1">
    <source>
        <dbReference type="SAM" id="MobiDB-lite"/>
    </source>
</evidence>
<feature type="compositionally biased region" description="Basic and acidic residues" evidence="1">
    <location>
        <begin position="380"/>
        <end position="404"/>
    </location>
</feature>
<name>Q3JMK1_BURP1</name>
<feature type="region of interest" description="Disordered" evidence="1">
    <location>
        <begin position="435"/>
        <end position="461"/>
    </location>
</feature>
<protein>
    <submittedName>
        <fullName evidence="2">Uncharacterized protein</fullName>
    </submittedName>
</protein>
<feature type="compositionally biased region" description="Low complexity" evidence="1">
    <location>
        <begin position="45"/>
        <end position="55"/>
    </location>
</feature>
<evidence type="ECO:0000313" key="2">
    <source>
        <dbReference type="EMBL" id="ABA53354.1"/>
    </source>
</evidence>
<evidence type="ECO:0000313" key="3">
    <source>
        <dbReference type="Proteomes" id="UP000002700"/>
    </source>
</evidence>
<dbReference type="EMBL" id="CP000125">
    <property type="protein sequence ID" value="ABA53354.1"/>
    <property type="molecule type" value="Genomic_DNA"/>
</dbReference>
<dbReference type="EnsemblBacteria" id="ABA53354">
    <property type="protein sequence ID" value="ABA53354"/>
    <property type="gene ID" value="BURPS1710b_A0043"/>
</dbReference>
<dbReference type="HOGENOM" id="CLU_575802_0_0_4"/>
<feature type="compositionally biased region" description="Low complexity" evidence="1">
    <location>
        <begin position="14"/>
        <end position="35"/>
    </location>
</feature>
<reference evidence="2 3" key="1">
    <citation type="submission" date="2005-09" db="EMBL/GenBank/DDBJ databases">
        <authorList>
            <person name="Woods D.E."/>
            <person name="Nierman W.C."/>
        </authorList>
    </citation>
    <scope>NUCLEOTIDE SEQUENCE [LARGE SCALE GENOMIC DNA]</scope>
    <source>
        <strain evidence="2 3">1710b</strain>
    </source>
</reference>
<sequence length="474" mass="51622">MSSSTKSMRRASRWSRPSSWSAASGVSSWATTGAGAAAGWGGATGAAAGAAGASPARRRRARRASSRSPSTEKNRPKASDSLPANEMFGSVMRIKLHWARLSGGLSCRTQDERRAGHRASCSGISSLSPTGAKPVFCLDLMSSRPRRDGRPSFSAISRRRMTGGAPRAALHRRARNAAISRGAFARCRAGGARVSRAPPATALPRARRSRFIRCSGDPFHRETAELAEAHGQRLAERRVDRARVRAGRHDLAGANRFAARREEIHEPAQRLERMPVRVAAVEHAVHAAPTLERDRLERRTQAAAHDRADAQPLIELIVREQFRHGGARRVRIAAAEHLEHEADLADGGAHLALVVRPRARRQVAIEHEGDFRFDPNGPRVGDDGERAARRTDRRCEDRRDDDPARRRKRAFPAADRLAEPLGDAALDRERRLDVVGPTRGGQKRAGDAGPAGRHQVARGGVDTFGETGHVAFEM</sequence>
<feature type="region of interest" description="Disordered" evidence="1">
    <location>
        <begin position="1"/>
        <end position="85"/>
    </location>
</feature>
<organism evidence="2 3">
    <name type="scientific">Burkholderia pseudomallei (strain 1710b)</name>
    <dbReference type="NCBI Taxonomy" id="320372"/>
    <lineage>
        <taxon>Bacteria</taxon>
        <taxon>Pseudomonadati</taxon>
        <taxon>Pseudomonadota</taxon>
        <taxon>Betaproteobacteria</taxon>
        <taxon>Burkholderiales</taxon>
        <taxon>Burkholderiaceae</taxon>
        <taxon>Burkholderia</taxon>
        <taxon>pseudomallei group</taxon>
    </lineage>
</organism>
<dbReference type="Proteomes" id="UP000002700">
    <property type="component" value="Chromosome II"/>
</dbReference>
<feature type="region of interest" description="Disordered" evidence="1">
    <location>
        <begin position="369"/>
        <end position="423"/>
    </location>
</feature>
<accession>Q3JMK1</accession>